<dbReference type="AlphaFoldDB" id="A0AAV5T151"/>
<evidence type="ECO:0000313" key="2">
    <source>
        <dbReference type="Proteomes" id="UP001432027"/>
    </source>
</evidence>
<keyword evidence="2" id="KW-1185">Reference proteome</keyword>
<protein>
    <submittedName>
        <fullName evidence="1">Uncharacterized protein</fullName>
    </submittedName>
</protein>
<sequence length="97" mass="11467">GHWRNEKVSRSFEVSKVDFARLDFDHRQSRRIYRAIYVRVNQVSEFLFVSEHEDCSAVSSDSAQGLLQWREIISDDDRIPISHWLGRCGFPAEMTHR</sequence>
<proteinExistence type="predicted"/>
<reference evidence="1" key="1">
    <citation type="submission" date="2023-10" db="EMBL/GenBank/DDBJ databases">
        <title>Genome assembly of Pristionchus species.</title>
        <authorList>
            <person name="Yoshida K."/>
            <person name="Sommer R.J."/>
        </authorList>
    </citation>
    <scope>NUCLEOTIDE SEQUENCE</scope>
    <source>
        <strain evidence="1">RS0144</strain>
    </source>
</reference>
<feature type="non-terminal residue" evidence="1">
    <location>
        <position position="97"/>
    </location>
</feature>
<organism evidence="1 2">
    <name type="scientific">Pristionchus entomophagus</name>
    <dbReference type="NCBI Taxonomy" id="358040"/>
    <lineage>
        <taxon>Eukaryota</taxon>
        <taxon>Metazoa</taxon>
        <taxon>Ecdysozoa</taxon>
        <taxon>Nematoda</taxon>
        <taxon>Chromadorea</taxon>
        <taxon>Rhabditida</taxon>
        <taxon>Rhabditina</taxon>
        <taxon>Diplogasteromorpha</taxon>
        <taxon>Diplogasteroidea</taxon>
        <taxon>Neodiplogasteridae</taxon>
        <taxon>Pristionchus</taxon>
    </lineage>
</organism>
<gene>
    <name evidence="1" type="ORF">PENTCL1PPCAC_10452</name>
</gene>
<dbReference type="Proteomes" id="UP001432027">
    <property type="component" value="Unassembled WGS sequence"/>
</dbReference>
<accession>A0AAV5T151</accession>
<comment type="caution">
    <text evidence="1">The sequence shown here is derived from an EMBL/GenBank/DDBJ whole genome shotgun (WGS) entry which is preliminary data.</text>
</comment>
<feature type="non-terminal residue" evidence="1">
    <location>
        <position position="1"/>
    </location>
</feature>
<dbReference type="EMBL" id="BTSX01000003">
    <property type="protein sequence ID" value="GMS88277.1"/>
    <property type="molecule type" value="Genomic_DNA"/>
</dbReference>
<name>A0AAV5T151_9BILA</name>
<evidence type="ECO:0000313" key="1">
    <source>
        <dbReference type="EMBL" id="GMS88277.1"/>
    </source>
</evidence>